<dbReference type="InterPro" id="IPR029044">
    <property type="entry name" value="Nucleotide-diphossugar_trans"/>
</dbReference>
<dbReference type="Gene3D" id="3.90.550.10">
    <property type="entry name" value="Spore Coat Polysaccharide Biosynthesis Protein SpsA, Chain A"/>
    <property type="match status" value="1"/>
</dbReference>
<gene>
    <name evidence="5" type="ORF">A2310_07455</name>
</gene>
<sequence>MLSIVIPVYNEGENIKNVVCEIKEKIKTPNNVYVVYDDEKDNTIPAVKKLISNNTKIHLLKNKYRSGFINAIRTGFENSESEAILIVMADSSDDLTNVDEMFRLINSGYDLVCGSRYMKGGKQIGGSWFKKLLSRAAGVSLHYLTGVPTHDVTNSFKMYRKKYLNEIMIESIGGFELGLELIVKAFVFGYKIIEVPCIWRDTGEKKSRFKLWAWLPKYLHWYWFAILNGNNNNLKRKA</sequence>
<comment type="caution">
    <text evidence="5">The sequence shown here is derived from an EMBL/GenBank/DDBJ whole genome shotgun (WGS) entry which is preliminary data.</text>
</comment>
<evidence type="ECO:0000313" key="5">
    <source>
        <dbReference type="EMBL" id="OGC22682.1"/>
    </source>
</evidence>
<dbReference type="Proteomes" id="UP000178417">
    <property type="component" value="Unassembled WGS sequence"/>
</dbReference>
<dbReference type="PANTHER" id="PTHR43398:SF1">
    <property type="entry name" value="DOLICHOL-PHOSPHATE MANNOSYLTRANSFERASE SUBUNIT 1"/>
    <property type="match status" value="1"/>
</dbReference>
<proteinExistence type="inferred from homology"/>
<evidence type="ECO:0000256" key="2">
    <source>
        <dbReference type="ARBA" id="ARBA00022676"/>
    </source>
</evidence>
<protein>
    <submittedName>
        <fullName evidence="5">Glycosyl transferase family 2</fullName>
    </submittedName>
</protein>
<evidence type="ECO:0000256" key="3">
    <source>
        <dbReference type="ARBA" id="ARBA00022679"/>
    </source>
</evidence>
<reference evidence="5 6" key="1">
    <citation type="journal article" date="2016" name="Nat. Commun.">
        <title>Thousands of microbial genomes shed light on interconnected biogeochemical processes in an aquifer system.</title>
        <authorList>
            <person name="Anantharaman K."/>
            <person name="Brown C.T."/>
            <person name="Hug L.A."/>
            <person name="Sharon I."/>
            <person name="Castelle C.J."/>
            <person name="Probst A.J."/>
            <person name="Thomas B.C."/>
            <person name="Singh A."/>
            <person name="Wilkins M.J."/>
            <person name="Karaoz U."/>
            <person name="Brodie E.L."/>
            <person name="Williams K.H."/>
            <person name="Hubbard S.S."/>
            <person name="Banfield J.F."/>
        </authorList>
    </citation>
    <scope>NUCLEOTIDE SEQUENCE [LARGE SCALE GENOMIC DNA]</scope>
</reference>
<keyword evidence="3 5" id="KW-0808">Transferase</keyword>
<feature type="domain" description="Glycosyltransferase 2-like" evidence="4">
    <location>
        <begin position="3"/>
        <end position="167"/>
    </location>
</feature>
<dbReference type="PANTHER" id="PTHR43398">
    <property type="entry name" value="DOLICHOL-PHOSPHATE MANNOSYLTRANSFERASE SUBUNIT 1"/>
    <property type="match status" value="1"/>
</dbReference>
<evidence type="ECO:0000259" key="4">
    <source>
        <dbReference type="Pfam" id="PF00535"/>
    </source>
</evidence>
<dbReference type="InterPro" id="IPR039528">
    <property type="entry name" value="DPM1-like"/>
</dbReference>
<dbReference type="GO" id="GO:0004582">
    <property type="term" value="F:dolichyl-phosphate beta-D-mannosyltransferase activity"/>
    <property type="evidence" value="ECO:0007669"/>
    <property type="project" value="InterPro"/>
</dbReference>
<comment type="similarity">
    <text evidence="1">Belongs to the glycosyltransferase 2 family.</text>
</comment>
<dbReference type="Pfam" id="PF00535">
    <property type="entry name" value="Glycos_transf_2"/>
    <property type="match status" value="1"/>
</dbReference>
<accession>A0A1F4SQF3</accession>
<evidence type="ECO:0000313" key="6">
    <source>
        <dbReference type="Proteomes" id="UP000178417"/>
    </source>
</evidence>
<dbReference type="CDD" id="cd04179">
    <property type="entry name" value="DPM_DPG-synthase_like"/>
    <property type="match status" value="1"/>
</dbReference>
<organism evidence="5 6">
    <name type="scientific">candidate division WOR-1 bacterium RIFOXYB2_FULL_37_13</name>
    <dbReference type="NCBI Taxonomy" id="1802579"/>
    <lineage>
        <taxon>Bacteria</taxon>
        <taxon>Bacillati</taxon>
        <taxon>Saganbacteria</taxon>
    </lineage>
</organism>
<keyword evidence="2" id="KW-0328">Glycosyltransferase</keyword>
<dbReference type="EMBL" id="MEUB01000027">
    <property type="protein sequence ID" value="OGC22682.1"/>
    <property type="molecule type" value="Genomic_DNA"/>
</dbReference>
<dbReference type="SUPFAM" id="SSF53448">
    <property type="entry name" value="Nucleotide-diphospho-sugar transferases"/>
    <property type="match status" value="1"/>
</dbReference>
<evidence type="ECO:0000256" key="1">
    <source>
        <dbReference type="ARBA" id="ARBA00006739"/>
    </source>
</evidence>
<dbReference type="STRING" id="1802579.A2310_07455"/>
<name>A0A1F4SQF3_UNCSA</name>
<dbReference type="AlphaFoldDB" id="A0A1F4SQF3"/>
<dbReference type="InterPro" id="IPR001173">
    <property type="entry name" value="Glyco_trans_2-like"/>
</dbReference>